<protein>
    <submittedName>
        <fullName evidence="1">Uncharacterized protein</fullName>
    </submittedName>
</protein>
<name>A0A7J9IES4_9ROSI</name>
<gene>
    <name evidence="1" type="ORF">Gohar_022155</name>
</gene>
<dbReference type="PANTHER" id="PTHR31153">
    <property type="entry name" value="CALMODULIN CALCIUM-DEPENDENT NAD KINASE"/>
    <property type="match status" value="1"/>
</dbReference>
<sequence length="71" mass="7996">MKAIGRVEDDSTYTDVMVPMAHSQRSPVFLLMGGGSQRYTQRADAFKETDVIYRALASRGHHHDMLQTAEL</sequence>
<organism evidence="1 2">
    <name type="scientific">Gossypium harknessii</name>
    <dbReference type="NCBI Taxonomy" id="34285"/>
    <lineage>
        <taxon>Eukaryota</taxon>
        <taxon>Viridiplantae</taxon>
        <taxon>Streptophyta</taxon>
        <taxon>Embryophyta</taxon>
        <taxon>Tracheophyta</taxon>
        <taxon>Spermatophyta</taxon>
        <taxon>Magnoliopsida</taxon>
        <taxon>eudicotyledons</taxon>
        <taxon>Gunneridae</taxon>
        <taxon>Pentapetalae</taxon>
        <taxon>rosids</taxon>
        <taxon>malvids</taxon>
        <taxon>Malvales</taxon>
        <taxon>Malvaceae</taxon>
        <taxon>Malvoideae</taxon>
        <taxon>Gossypium</taxon>
    </lineage>
</organism>
<accession>A0A7J9IES4</accession>
<dbReference type="Proteomes" id="UP000593560">
    <property type="component" value="Unassembled WGS sequence"/>
</dbReference>
<proteinExistence type="predicted"/>
<feature type="non-terminal residue" evidence="1">
    <location>
        <position position="71"/>
    </location>
</feature>
<evidence type="ECO:0000313" key="1">
    <source>
        <dbReference type="EMBL" id="MBA0820576.1"/>
    </source>
</evidence>
<evidence type="ECO:0000313" key="2">
    <source>
        <dbReference type="Proteomes" id="UP000593560"/>
    </source>
</evidence>
<dbReference type="AlphaFoldDB" id="A0A7J9IES4"/>
<keyword evidence="2" id="KW-1185">Reference proteome</keyword>
<dbReference type="OrthoDB" id="10267859at2759"/>
<dbReference type="PANTHER" id="PTHR31153:SF1">
    <property type="entry name" value="CALMODULIN CALCIUM-DEPENDENT NAD KINASE"/>
    <property type="match status" value="1"/>
</dbReference>
<dbReference type="EMBL" id="JABFAD010335208">
    <property type="protein sequence ID" value="MBA0820576.1"/>
    <property type="molecule type" value="Genomic_DNA"/>
</dbReference>
<comment type="caution">
    <text evidence="1">The sequence shown here is derived from an EMBL/GenBank/DDBJ whole genome shotgun (WGS) entry which is preliminary data.</text>
</comment>
<dbReference type="InterPro" id="IPR044802">
    <property type="entry name" value="NADKc-like"/>
</dbReference>
<reference evidence="1 2" key="1">
    <citation type="journal article" date="2019" name="Genome Biol. Evol.">
        <title>Insights into the evolution of the New World diploid cottons (Gossypium, subgenus Houzingenia) based on genome sequencing.</title>
        <authorList>
            <person name="Grover C.E."/>
            <person name="Arick M.A. 2nd"/>
            <person name="Thrash A."/>
            <person name="Conover J.L."/>
            <person name="Sanders W.S."/>
            <person name="Peterson D.G."/>
            <person name="Frelichowski J.E."/>
            <person name="Scheffler J.A."/>
            <person name="Scheffler B.E."/>
            <person name="Wendel J.F."/>
        </authorList>
    </citation>
    <scope>NUCLEOTIDE SEQUENCE [LARGE SCALE GENOMIC DNA]</scope>
    <source>
        <strain evidence="1">0</strain>
        <tissue evidence="1">Leaf</tissue>
    </source>
</reference>